<protein>
    <submittedName>
        <fullName evidence="2">TIGR04086 family membrane protein</fullName>
    </submittedName>
</protein>
<keyword evidence="1" id="KW-0812">Transmembrane</keyword>
<evidence type="ECO:0000313" key="3">
    <source>
        <dbReference type="Proteomes" id="UP000658131"/>
    </source>
</evidence>
<keyword evidence="1" id="KW-0472">Membrane</keyword>
<feature type="transmembrane region" description="Helical" evidence="1">
    <location>
        <begin position="21"/>
        <end position="48"/>
    </location>
</feature>
<dbReference type="RefSeq" id="WP_262400955.1">
    <property type="nucleotide sequence ID" value="NZ_JACRTB010000036.1"/>
</dbReference>
<comment type="caution">
    <text evidence="2">The sequence shown here is derived from an EMBL/GenBank/DDBJ whole genome shotgun (WGS) entry which is preliminary data.</text>
</comment>
<dbReference type="Proteomes" id="UP000658131">
    <property type="component" value="Unassembled WGS sequence"/>
</dbReference>
<evidence type="ECO:0000256" key="1">
    <source>
        <dbReference type="SAM" id="Phobius"/>
    </source>
</evidence>
<keyword evidence="3" id="KW-1185">Reference proteome</keyword>
<evidence type="ECO:0000313" key="2">
    <source>
        <dbReference type="EMBL" id="MBC8577562.1"/>
    </source>
</evidence>
<dbReference type="EMBL" id="JACRTB010000036">
    <property type="protein sequence ID" value="MBC8577562.1"/>
    <property type="molecule type" value="Genomic_DNA"/>
</dbReference>
<feature type="transmembrane region" description="Helical" evidence="1">
    <location>
        <begin position="60"/>
        <end position="77"/>
    </location>
</feature>
<feature type="transmembrane region" description="Helical" evidence="1">
    <location>
        <begin position="115"/>
        <end position="134"/>
    </location>
</feature>
<dbReference type="InterPro" id="IPR023804">
    <property type="entry name" value="DUF3792_TM"/>
</dbReference>
<name>A0ABR7NMD1_9FIRM</name>
<keyword evidence="1" id="KW-1133">Transmembrane helix</keyword>
<feature type="transmembrane region" description="Helical" evidence="1">
    <location>
        <begin position="84"/>
        <end position="103"/>
    </location>
</feature>
<proteinExistence type="predicted"/>
<dbReference type="NCBIfam" id="TIGR04086">
    <property type="entry name" value="TIGR04086_membr"/>
    <property type="match status" value="1"/>
</dbReference>
<reference evidence="2 3" key="1">
    <citation type="submission" date="2020-08" db="EMBL/GenBank/DDBJ databases">
        <title>Genome public.</title>
        <authorList>
            <person name="Liu C."/>
            <person name="Sun Q."/>
        </authorList>
    </citation>
    <scope>NUCLEOTIDE SEQUENCE [LARGE SCALE GENOMIC DNA]</scope>
    <source>
        <strain evidence="2 3">BX1</strain>
    </source>
</reference>
<accession>A0ABR7NMD1</accession>
<organism evidence="2 3">
    <name type="scientific">Yanshouia hominis</name>
    <dbReference type="NCBI Taxonomy" id="2763673"/>
    <lineage>
        <taxon>Bacteria</taxon>
        <taxon>Bacillati</taxon>
        <taxon>Bacillota</taxon>
        <taxon>Clostridia</taxon>
        <taxon>Eubacteriales</taxon>
        <taxon>Oscillospiraceae</taxon>
        <taxon>Yanshouia</taxon>
    </lineage>
</organism>
<gene>
    <name evidence="2" type="ORF">H8717_14270</name>
</gene>
<dbReference type="Pfam" id="PF12670">
    <property type="entry name" value="DUF3792"/>
    <property type="match status" value="1"/>
</dbReference>
<sequence>MQSKKNTRAAHMGSGGEQARRPLLTILKAVTLGLLVTMVLLLLFSFLFCRQDLPLTLLNPLAAFSLLMGAFAAGYWASRSIGQCGMLTGALCGAALFLVLLIASLQTKAQVDLTALIKLAISLLSGAIGGVTGVNRRHGSSKIKPRRKEVEK</sequence>